<keyword evidence="1" id="KW-0812">Transmembrane</keyword>
<reference evidence="2" key="1">
    <citation type="submission" date="2018-02" db="EMBL/GenBank/DDBJ databases">
        <title>Rhizophora mucronata_Transcriptome.</title>
        <authorList>
            <person name="Meera S.P."/>
            <person name="Sreeshan A."/>
            <person name="Augustine A."/>
        </authorList>
    </citation>
    <scope>NUCLEOTIDE SEQUENCE</scope>
    <source>
        <tissue evidence="2">Leaf</tissue>
    </source>
</reference>
<accession>A0A2P2K776</accession>
<name>A0A2P2K776_RHIMU</name>
<proteinExistence type="predicted"/>
<protein>
    <submittedName>
        <fullName evidence="2">Uncharacterized protein</fullName>
    </submittedName>
</protein>
<evidence type="ECO:0000256" key="1">
    <source>
        <dbReference type="SAM" id="Phobius"/>
    </source>
</evidence>
<keyword evidence="1" id="KW-1133">Transmembrane helix</keyword>
<organism evidence="2">
    <name type="scientific">Rhizophora mucronata</name>
    <name type="common">Asiatic mangrove</name>
    <dbReference type="NCBI Taxonomy" id="61149"/>
    <lineage>
        <taxon>Eukaryota</taxon>
        <taxon>Viridiplantae</taxon>
        <taxon>Streptophyta</taxon>
        <taxon>Embryophyta</taxon>
        <taxon>Tracheophyta</taxon>
        <taxon>Spermatophyta</taxon>
        <taxon>Magnoliopsida</taxon>
        <taxon>eudicotyledons</taxon>
        <taxon>Gunneridae</taxon>
        <taxon>Pentapetalae</taxon>
        <taxon>rosids</taxon>
        <taxon>fabids</taxon>
        <taxon>Malpighiales</taxon>
        <taxon>Rhizophoraceae</taxon>
        <taxon>Rhizophora</taxon>
    </lineage>
</organism>
<sequence>MDMHLFLQHRLVALPQTAEACVFCARSLMFAMLCLLEFIILHSTLGSQVVLFYLGDMDSWTTCLLHCQRDSSWAAVYVPSVLWDTQQQYGGLKQEE</sequence>
<dbReference type="EMBL" id="GGEC01021095">
    <property type="protein sequence ID" value="MBX01579.1"/>
    <property type="molecule type" value="Transcribed_RNA"/>
</dbReference>
<dbReference type="AlphaFoldDB" id="A0A2P2K776"/>
<feature type="transmembrane region" description="Helical" evidence="1">
    <location>
        <begin position="30"/>
        <end position="54"/>
    </location>
</feature>
<evidence type="ECO:0000313" key="2">
    <source>
        <dbReference type="EMBL" id="MBX01579.1"/>
    </source>
</evidence>
<keyword evidence="1" id="KW-0472">Membrane</keyword>